<proteinExistence type="inferred from homology"/>
<dbReference type="FunFam" id="3.40.50.360:FF:000001">
    <property type="entry name" value="NAD(P)H dehydrogenase (Quinone) FQR1-like"/>
    <property type="match status" value="1"/>
</dbReference>
<keyword evidence="4" id="KW-1185">Reference proteome</keyword>
<evidence type="ECO:0000313" key="4">
    <source>
        <dbReference type="Proteomes" id="UP000557566"/>
    </source>
</evidence>
<organism evidence="3 4">
    <name type="scientific">Ophiocordyceps sinensis</name>
    <dbReference type="NCBI Taxonomy" id="72228"/>
    <lineage>
        <taxon>Eukaryota</taxon>
        <taxon>Fungi</taxon>
        <taxon>Dikarya</taxon>
        <taxon>Ascomycota</taxon>
        <taxon>Pezizomycotina</taxon>
        <taxon>Sordariomycetes</taxon>
        <taxon>Hypocreomycetidae</taxon>
        <taxon>Hypocreales</taxon>
        <taxon>Ophiocordycipitaceae</taxon>
        <taxon>Ophiocordyceps</taxon>
    </lineage>
</organism>
<feature type="domain" description="Flavodoxin-like" evidence="2">
    <location>
        <begin position="5"/>
        <end position="195"/>
    </location>
</feature>
<dbReference type="GO" id="GO:0016020">
    <property type="term" value="C:membrane"/>
    <property type="evidence" value="ECO:0007669"/>
    <property type="project" value="TreeGrafter"/>
</dbReference>
<dbReference type="InterPro" id="IPR008254">
    <property type="entry name" value="Flavodoxin/NO_synth"/>
</dbReference>
<dbReference type="InterPro" id="IPR029039">
    <property type="entry name" value="Flavoprotein-like_sf"/>
</dbReference>
<evidence type="ECO:0000256" key="1">
    <source>
        <dbReference type="ARBA" id="ARBA00006961"/>
    </source>
</evidence>
<gene>
    <name evidence="3" type="ORF">G6O67_004105</name>
</gene>
<reference evidence="3 4" key="1">
    <citation type="journal article" date="2020" name="Genome Biol. Evol.">
        <title>A new high-quality draft genome assembly of the Chinese cordyceps Ophiocordyceps sinensis.</title>
        <authorList>
            <person name="Shu R."/>
            <person name="Zhang J."/>
            <person name="Meng Q."/>
            <person name="Zhang H."/>
            <person name="Zhou G."/>
            <person name="Li M."/>
            <person name="Wu P."/>
            <person name="Zhao Y."/>
            <person name="Chen C."/>
            <person name="Qin Q."/>
        </authorList>
    </citation>
    <scope>NUCLEOTIDE SEQUENCE [LARGE SCALE GENOMIC DNA]</scope>
    <source>
        <strain evidence="3 4">IOZ07</strain>
    </source>
</reference>
<dbReference type="EMBL" id="JAAVMX010000005">
    <property type="protein sequence ID" value="KAF4507626.1"/>
    <property type="molecule type" value="Genomic_DNA"/>
</dbReference>
<dbReference type="OrthoDB" id="504689at2759"/>
<dbReference type="Proteomes" id="UP000557566">
    <property type="component" value="Unassembled WGS sequence"/>
</dbReference>
<name>A0A8H4PNT1_9HYPO</name>
<evidence type="ECO:0000313" key="3">
    <source>
        <dbReference type="EMBL" id="KAF4507626.1"/>
    </source>
</evidence>
<dbReference type="SUPFAM" id="SSF52218">
    <property type="entry name" value="Flavoproteins"/>
    <property type="match status" value="1"/>
</dbReference>
<dbReference type="Gene3D" id="3.40.50.360">
    <property type="match status" value="1"/>
</dbReference>
<accession>A0A8H4PNT1</accession>
<dbReference type="AlphaFoldDB" id="A0A8H4PNT1"/>
<sequence>MAPKIAIVFYSMYGHIRQMAEAEKKGIEKAGGQADLYQLPETLPNEVLTKMHAPPKPTDIPVLDDPTVLTKYDGFLLGIPTRYGNFPAQWKTFWDKTGGVWASGGFYGKYAGLFVSTSSHGGGQESTCIAAMSTLAHHGIIYVPLGYAKSFAQLTDLSEVHGGSPWAAGTFAGGDGSRQPSALELEIATIQGDTFFQTVAKAFA</sequence>
<dbReference type="NCBIfam" id="NF002999">
    <property type="entry name" value="PRK03767.1"/>
    <property type="match status" value="1"/>
</dbReference>
<dbReference type="InterPro" id="IPR010089">
    <property type="entry name" value="Flavoprotein_WrbA-like"/>
</dbReference>
<evidence type="ECO:0000259" key="2">
    <source>
        <dbReference type="PROSITE" id="PS50902"/>
    </source>
</evidence>
<dbReference type="GO" id="GO:0003955">
    <property type="term" value="F:NAD(P)H dehydrogenase (quinone) activity"/>
    <property type="evidence" value="ECO:0007669"/>
    <property type="project" value="InterPro"/>
</dbReference>
<comment type="caution">
    <text evidence="3">The sequence shown here is derived from an EMBL/GenBank/DDBJ whole genome shotgun (WGS) entry which is preliminary data.</text>
</comment>
<protein>
    <recommendedName>
        <fullName evidence="2">Flavodoxin-like domain-containing protein</fullName>
    </recommendedName>
</protein>
<dbReference type="Pfam" id="PF03358">
    <property type="entry name" value="FMN_red"/>
    <property type="match status" value="1"/>
</dbReference>
<comment type="similarity">
    <text evidence="1">Belongs to the WrbA family.</text>
</comment>
<dbReference type="GO" id="GO:0010181">
    <property type="term" value="F:FMN binding"/>
    <property type="evidence" value="ECO:0007669"/>
    <property type="project" value="InterPro"/>
</dbReference>
<dbReference type="InterPro" id="IPR005025">
    <property type="entry name" value="FMN_Rdtase-like_dom"/>
</dbReference>
<dbReference type="PANTHER" id="PTHR30546">
    <property type="entry name" value="FLAVODOXIN-RELATED PROTEIN WRBA-RELATED"/>
    <property type="match status" value="1"/>
</dbReference>
<dbReference type="PANTHER" id="PTHR30546:SF23">
    <property type="entry name" value="FLAVOPROTEIN-LIKE PROTEIN YCP4-RELATED"/>
    <property type="match status" value="1"/>
</dbReference>
<dbReference type="NCBIfam" id="TIGR01755">
    <property type="entry name" value="flav_wrbA"/>
    <property type="match status" value="1"/>
</dbReference>
<dbReference type="PROSITE" id="PS50902">
    <property type="entry name" value="FLAVODOXIN_LIKE"/>
    <property type="match status" value="1"/>
</dbReference>